<dbReference type="Proteomes" id="UP001228643">
    <property type="component" value="Unassembled WGS sequence"/>
</dbReference>
<evidence type="ECO:0008006" key="3">
    <source>
        <dbReference type="Google" id="ProtNLM"/>
    </source>
</evidence>
<gene>
    <name evidence="1" type="ORF">QLS97_13790</name>
</gene>
<accession>A0AAW6TQF9</accession>
<evidence type="ECO:0000313" key="2">
    <source>
        <dbReference type="Proteomes" id="UP001228643"/>
    </source>
</evidence>
<name>A0AAW6TQF9_9FLAO</name>
<reference evidence="1 2" key="1">
    <citation type="submission" date="2023-04" db="EMBL/GenBank/DDBJ databases">
        <title>Two novel species of Flavobacterium.</title>
        <authorList>
            <person name="Liu Q."/>
            <person name="Xin Y.-H."/>
        </authorList>
    </citation>
    <scope>NUCLEOTIDE SEQUENCE [LARGE SCALE GENOMIC DNA]</scope>
    <source>
        <strain evidence="1 2">LB2P87</strain>
    </source>
</reference>
<evidence type="ECO:0000313" key="1">
    <source>
        <dbReference type="EMBL" id="MDI5950724.1"/>
    </source>
</evidence>
<comment type="caution">
    <text evidence="1">The sequence shown here is derived from an EMBL/GenBank/DDBJ whole genome shotgun (WGS) entry which is preliminary data.</text>
</comment>
<organism evidence="1 2">
    <name type="scientific">Flavobacterium yafengii</name>
    <dbReference type="NCBI Taxonomy" id="3041253"/>
    <lineage>
        <taxon>Bacteria</taxon>
        <taxon>Pseudomonadati</taxon>
        <taxon>Bacteroidota</taxon>
        <taxon>Flavobacteriia</taxon>
        <taxon>Flavobacteriales</taxon>
        <taxon>Flavobacteriaceae</taxon>
        <taxon>Flavobacterium</taxon>
    </lineage>
</organism>
<dbReference type="AlphaFoldDB" id="A0AAW6TQF9"/>
<dbReference type="EMBL" id="JASCRY010000004">
    <property type="protein sequence ID" value="MDI5950724.1"/>
    <property type="molecule type" value="Genomic_DNA"/>
</dbReference>
<dbReference type="RefSeq" id="WP_282717457.1">
    <property type="nucleotide sequence ID" value="NZ_JASCRY010000004.1"/>
</dbReference>
<proteinExistence type="predicted"/>
<keyword evidence="2" id="KW-1185">Reference proteome</keyword>
<sequence length="49" mass="5578">MTYIALIILLVGIELIYFKIADTYNIIDKPNSRSSHTYIALRGAALFFL</sequence>
<protein>
    <recommendedName>
        <fullName evidence="3">UDP-GlcNAc--UDP-phosphate GlcNAc-1-phosphate transferase</fullName>
    </recommendedName>
</protein>